<feature type="compositionally biased region" description="Basic and acidic residues" evidence="2">
    <location>
        <begin position="294"/>
        <end position="352"/>
    </location>
</feature>
<dbReference type="Pfam" id="PF15295">
    <property type="entry name" value="CCDC50_N"/>
    <property type="match status" value="1"/>
</dbReference>
<feature type="compositionally biased region" description="Basic and acidic residues" evidence="2">
    <location>
        <begin position="536"/>
        <end position="549"/>
    </location>
</feature>
<evidence type="ECO:0000259" key="3">
    <source>
        <dbReference type="Pfam" id="PF15295"/>
    </source>
</evidence>
<keyword evidence="1" id="KW-0175">Coiled coil</keyword>
<feature type="compositionally biased region" description="Low complexity" evidence="2">
    <location>
        <begin position="760"/>
        <end position="770"/>
    </location>
</feature>
<feature type="domain" description="Coiled-coil" evidence="3">
    <location>
        <begin position="5"/>
        <end position="131"/>
    </location>
</feature>
<evidence type="ECO:0000256" key="2">
    <source>
        <dbReference type="SAM" id="MobiDB-lite"/>
    </source>
</evidence>
<dbReference type="GeneID" id="105022389"/>
<evidence type="ECO:0000256" key="1">
    <source>
        <dbReference type="ARBA" id="ARBA00023054"/>
    </source>
</evidence>
<feature type="compositionally biased region" description="Low complexity" evidence="2">
    <location>
        <begin position="138"/>
        <end position="148"/>
    </location>
</feature>
<feature type="compositionally biased region" description="Basic and acidic residues" evidence="2">
    <location>
        <begin position="568"/>
        <end position="589"/>
    </location>
</feature>
<reference evidence="5" key="1">
    <citation type="journal article" date="2014" name="PLoS ONE">
        <title>The genome and linkage map of the northern pike (Esox lucius): conserved synteny revealed between the salmonid sister group and the Neoteleostei.</title>
        <authorList>
            <person name="Rondeau E.B."/>
            <person name="Minkley D.R."/>
            <person name="Leong J.S."/>
            <person name="Messmer A.M."/>
            <person name="Jantzen J.R."/>
            <person name="von Schalburg K.R."/>
            <person name="Lemon C."/>
            <person name="Bird N.H."/>
            <person name="Koop B.F."/>
        </authorList>
    </citation>
    <scope>NUCLEOTIDE SEQUENCE</scope>
</reference>
<dbReference type="Ensembl" id="ENSELUT00000032682.3">
    <property type="protein sequence ID" value="ENSELUP00000021890.2"/>
    <property type="gene ID" value="ENSELUG00000020944.3"/>
</dbReference>
<dbReference type="PANTHER" id="PTHR22115">
    <property type="entry name" value="C3ORF6 PROTEIN-RELATED"/>
    <property type="match status" value="1"/>
</dbReference>
<feature type="region of interest" description="Disordered" evidence="2">
    <location>
        <begin position="436"/>
        <end position="482"/>
    </location>
</feature>
<dbReference type="AlphaFoldDB" id="A0A3P8YZE7"/>
<dbReference type="InParanoid" id="A0A3P8YZE7"/>
<evidence type="ECO:0000313" key="4">
    <source>
        <dbReference type="Ensembl" id="ENSELUP00000021890.2"/>
    </source>
</evidence>
<accession>A0A3P8YZE7</accession>
<reference evidence="4" key="3">
    <citation type="submission" date="2025-08" db="UniProtKB">
        <authorList>
            <consortium name="Ensembl"/>
        </authorList>
    </citation>
    <scope>IDENTIFICATION</scope>
</reference>
<feature type="compositionally biased region" description="Basic and acidic residues" evidence="2">
    <location>
        <begin position="712"/>
        <end position="742"/>
    </location>
</feature>
<feature type="region of interest" description="Disordered" evidence="2">
    <location>
        <begin position="183"/>
        <end position="222"/>
    </location>
</feature>
<dbReference type="InterPro" id="IPR039303">
    <property type="entry name" value="CCDC50"/>
</dbReference>
<feature type="compositionally biased region" description="Polar residues" evidence="2">
    <location>
        <begin position="353"/>
        <end position="362"/>
    </location>
</feature>
<feature type="compositionally biased region" description="Basic and acidic residues" evidence="2">
    <location>
        <begin position="473"/>
        <end position="482"/>
    </location>
</feature>
<dbReference type="InterPro" id="IPR029311">
    <property type="entry name" value="CCDC50_N"/>
</dbReference>
<organism evidence="4 5">
    <name type="scientific">Esox lucius</name>
    <name type="common">Northern pike</name>
    <dbReference type="NCBI Taxonomy" id="8010"/>
    <lineage>
        <taxon>Eukaryota</taxon>
        <taxon>Metazoa</taxon>
        <taxon>Chordata</taxon>
        <taxon>Craniata</taxon>
        <taxon>Vertebrata</taxon>
        <taxon>Euteleostomi</taxon>
        <taxon>Actinopterygii</taxon>
        <taxon>Neopterygii</taxon>
        <taxon>Teleostei</taxon>
        <taxon>Protacanthopterygii</taxon>
        <taxon>Esociformes</taxon>
        <taxon>Esocidae</taxon>
        <taxon>Esox</taxon>
    </lineage>
</organism>
<keyword evidence="5" id="KW-1185">Reference proteome</keyword>
<feature type="region of interest" description="Disordered" evidence="2">
    <location>
        <begin position="653"/>
        <end position="672"/>
    </location>
</feature>
<feature type="compositionally biased region" description="Basic and acidic residues" evidence="2">
    <location>
        <begin position="694"/>
        <end position="705"/>
    </location>
</feature>
<feature type="region of interest" description="Disordered" evidence="2">
    <location>
        <begin position="125"/>
        <end position="159"/>
    </location>
</feature>
<name>A0A3P8YZE7_ESOLU</name>
<reference evidence="4" key="4">
    <citation type="submission" date="2025-09" db="UniProtKB">
        <authorList>
            <consortium name="Ensembl"/>
        </authorList>
    </citation>
    <scope>IDENTIFICATION</scope>
</reference>
<feature type="region of interest" description="Disordered" evidence="2">
    <location>
        <begin position="294"/>
        <end position="383"/>
    </location>
</feature>
<dbReference type="Bgee" id="ENSELUG00000020944">
    <property type="expression patterns" value="Expressed in nose and 14 other cell types or tissues"/>
</dbReference>
<feature type="region of interest" description="Disordered" evidence="2">
    <location>
        <begin position="512"/>
        <end position="627"/>
    </location>
</feature>
<dbReference type="OMA" id="LVRTWSY"/>
<sequence length="849" mass="96916">MTELEIDKSHLPGVQDVCHVFAVLEDGALAHNLQEQEIEQYYTTNIQKNQLVQNDIRIAKRLQDEEEEQSAQHRAILSQASRRLEEQDSEYARMIQEELQRRADEEARRREREDQEIAKRIQEEEKERVRLRSSVQESISADSASIPSSPTPCPRQPVLSPRLREGLQHLPATSRWQYFTSNTHSQSDSTAEPLSGTHRTAGQNNRSLSSQNRHSAPPRLRNDLLCPPSDALSDEDTDTVFLEHPPLCWPSRPAEGFSMAPSARLSMAPAHQPQGRSYRSLSSHISFREEHHRLGVGIRGEKDERHWSRQDSGRGVQENRNEIWARNARVETEDVRGSDRGLRSEQGRERRYSSGTGDSATGLQERDQVRRSWTYREPSDTKQVRFQDDTGRRCHSYHGDRRQAVNVWQLIARDLKGRGMSVRQIFYGGLLSQGWKGELKDGQPRSPGGDAIDHRDAQHQRAFQRAVSTRRSYHGDVGERRRASLSQAYSGGGYRGEGQQIQENLSIEEAAENGQDVDHRRGRGRGEPGYSLRSVGLREREGSRSDRYHASQSRVTRSASERRRGRKQQQEEQRSSEEEDREGREERSPPPRRVPQRSQSFCSREPSIRARSRHTPRAEAAPQPEEGACLNLGALQQVLLDEELARRLQEEEEDRLLRRGSPACPSPLHDTYTEGDFRVAQVAQDEEIARFMQKQEMKSKRRSCDLDCPGSWRDKDLADPYDRRTARERPVEPSSLRERLDSEGLQSPTEECFPDYQDLSPTSSTPSQQPHRNIAEELDPTFKARRRGKESVGAGPTIPGLSSSQSHPAPHSGLHESMEEPTFVPPTKRQSEKSGHGKSKEKKENCKHQ</sequence>
<evidence type="ECO:0000313" key="5">
    <source>
        <dbReference type="Proteomes" id="UP000265140"/>
    </source>
</evidence>
<dbReference type="Proteomes" id="UP000265140">
    <property type="component" value="Chromosome 12"/>
</dbReference>
<protein>
    <recommendedName>
        <fullName evidence="3">Coiled-coil domain-containing protein</fullName>
    </recommendedName>
</protein>
<proteinExistence type="predicted"/>
<reference evidence="4" key="2">
    <citation type="submission" date="2020-02" db="EMBL/GenBank/DDBJ databases">
        <title>Esox lucius (northern pike) genome, fEsoLuc1, primary haplotype.</title>
        <authorList>
            <person name="Myers G."/>
            <person name="Karagic N."/>
            <person name="Meyer A."/>
            <person name="Pippel M."/>
            <person name="Reichard M."/>
            <person name="Winkler S."/>
            <person name="Tracey A."/>
            <person name="Sims Y."/>
            <person name="Howe K."/>
            <person name="Rhie A."/>
            <person name="Formenti G."/>
            <person name="Durbin R."/>
            <person name="Fedrigo O."/>
            <person name="Jarvis E.D."/>
        </authorList>
    </citation>
    <scope>NUCLEOTIDE SEQUENCE [LARGE SCALE GENOMIC DNA]</scope>
</reference>
<feature type="region of interest" description="Disordered" evidence="2">
    <location>
        <begin position="694"/>
        <end position="849"/>
    </location>
</feature>
<dbReference type="PANTHER" id="PTHR22115:SF5">
    <property type="entry name" value="COILED-COIL DOMAIN-CONTAINING PROTEIN 50-LIKE ISOFORM X1"/>
    <property type="match status" value="1"/>
</dbReference>
<feature type="compositionally biased region" description="Polar residues" evidence="2">
    <location>
        <begin position="183"/>
        <end position="214"/>
    </location>
</feature>
<dbReference type="GeneTree" id="ENSGT00390000011058"/>
<dbReference type="RefSeq" id="XP_010889039.2">
    <property type="nucleotide sequence ID" value="XM_010890737.3"/>
</dbReference>
<dbReference type="CTD" id="399693"/>